<dbReference type="GO" id="GO:0009277">
    <property type="term" value="C:fungal-type cell wall"/>
    <property type="evidence" value="ECO:0007669"/>
    <property type="project" value="TreeGrafter"/>
</dbReference>
<keyword evidence="23" id="KW-1185">Reference proteome</keyword>
<feature type="transmembrane region" description="Helical" evidence="21">
    <location>
        <begin position="100"/>
        <end position="123"/>
    </location>
</feature>
<feature type="compositionally biased region" description="Polar residues" evidence="20">
    <location>
        <begin position="140"/>
        <end position="156"/>
    </location>
</feature>
<evidence type="ECO:0000256" key="8">
    <source>
        <dbReference type="ARBA" id="ARBA00022525"/>
    </source>
</evidence>
<dbReference type="OrthoDB" id="68336at2759"/>
<keyword evidence="6" id="KW-1003">Cell membrane</keyword>
<dbReference type="InterPro" id="IPR050732">
    <property type="entry name" value="Beta-glucan_modifiers"/>
</dbReference>
<dbReference type="GO" id="GO:0005576">
    <property type="term" value="C:extracellular region"/>
    <property type="evidence" value="ECO:0007669"/>
    <property type="project" value="TreeGrafter"/>
</dbReference>
<evidence type="ECO:0000256" key="3">
    <source>
        <dbReference type="ARBA" id="ARBA00004401"/>
    </source>
</evidence>
<accession>A0A369JX93</accession>
<evidence type="ECO:0000256" key="18">
    <source>
        <dbReference type="ARBA" id="ARBA00043078"/>
    </source>
</evidence>
<evidence type="ECO:0000256" key="17">
    <source>
        <dbReference type="ARBA" id="ARBA00042373"/>
    </source>
</evidence>
<evidence type="ECO:0000256" key="6">
    <source>
        <dbReference type="ARBA" id="ARBA00022475"/>
    </source>
</evidence>
<comment type="caution">
    <text evidence="22">The sequence shown here is derived from an EMBL/GenBank/DDBJ whole genome shotgun (WGS) entry which is preliminary data.</text>
</comment>
<name>A0A369JX93_HYPMA</name>
<evidence type="ECO:0000313" key="23">
    <source>
        <dbReference type="Proteomes" id="UP000076154"/>
    </source>
</evidence>
<evidence type="ECO:0000256" key="21">
    <source>
        <dbReference type="SAM" id="Phobius"/>
    </source>
</evidence>
<evidence type="ECO:0000256" key="20">
    <source>
        <dbReference type="SAM" id="MobiDB-lite"/>
    </source>
</evidence>
<keyword evidence="11 21" id="KW-0472">Membrane</keyword>
<keyword evidence="7" id="KW-0134">Cell wall</keyword>
<feature type="region of interest" description="Disordered" evidence="20">
    <location>
        <begin position="1"/>
        <end position="21"/>
    </location>
</feature>
<comment type="similarity">
    <text evidence="4 19">Belongs to the glycosyl hydrolase 17 family.</text>
</comment>
<evidence type="ECO:0000256" key="2">
    <source>
        <dbReference type="ARBA" id="ARBA00004191"/>
    </source>
</evidence>
<reference evidence="22" key="1">
    <citation type="submission" date="2018-04" db="EMBL/GenBank/DDBJ databases">
        <title>Whole genome sequencing of Hypsizygus marmoreus.</title>
        <authorList>
            <person name="Choi I.-G."/>
            <person name="Min B."/>
            <person name="Kim J.-G."/>
            <person name="Kim S."/>
            <person name="Oh Y.-L."/>
            <person name="Kong W.-S."/>
            <person name="Park H."/>
            <person name="Jeong J."/>
            <person name="Song E.-S."/>
        </authorList>
    </citation>
    <scope>NUCLEOTIDE SEQUENCE [LARGE SCALE GENOMIC DNA]</scope>
    <source>
        <strain evidence="22">51987-8</strain>
    </source>
</reference>
<sequence length="467" mass="50066">MSQYRDYPQSTPDVHNYYDPPPQHPAFYSQSPFDSDQHIPLAPPPGAAAPYGGAMYSQAAMHSTTDVVNSGIRSTGPGYKARGDQWLETTRKSSGKKSKLIVIGSVVALLALIVIGVVVGVLVSKNNSKSSSNGSSSGSTSPEVNQTDPNDPSTFTKNANLHQSFYGMAYTPEGSQLPDCGSKLASVITDIQLLSQLTTRIRLYGADCNQSALVLEAINQTKVNMTVWLGNYVISTDNSAAYERQRDIIKSAIQAYGTDHIGGVTVGNEFMLNYLSANGGTVPDSSIGDTGAAILIANIQDTRDMLSSLSLSKTLPVGTSDAGSYFNTKVLEAVDYGMANVHPWFANVSAADSAGWTADFFKTTNVDVANALSNRPQMFIAETGWPTKSSDKGNESNGPGTASESGLQTFLDTFVCQANTNGTGYFFFEYFDEPWKDAQFGGVEGWWGLFTSDRKLKNVKIPDCPSP</sequence>
<evidence type="ECO:0000256" key="19">
    <source>
        <dbReference type="RuleBase" id="RU004335"/>
    </source>
</evidence>
<comment type="function">
    <text evidence="16">Glucanases play a role in cell expansion during growth, in cell-cell fusion during mating, and in spore release during sporulation. This enzyme may be involved in beta-glucan degradation. Active on laminarin and lichenan.</text>
</comment>
<dbReference type="EMBL" id="LUEZ02000040">
    <property type="protein sequence ID" value="RDB25942.1"/>
    <property type="molecule type" value="Genomic_DNA"/>
</dbReference>
<evidence type="ECO:0000256" key="14">
    <source>
        <dbReference type="ARBA" id="ARBA00023316"/>
    </source>
</evidence>
<keyword evidence="8" id="KW-0964">Secreted</keyword>
<evidence type="ECO:0000256" key="16">
    <source>
        <dbReference type="ARBA" id="ARBA00037649"/>
    </source>
</evidence>
<dbReference type="Gene3D" id="3.20.20.80">
    <property type="entry name" value="Glycosidases"/>
    <property type="match status" value="2"/>
</dbReference>
<feature type="region of interest" description="Disordered" evidence="20">
    <location>
        <begin position="384"/>
        <end position="403"/>
    </location>
</feature>
<dbReference type="InterPro" id="IPR017853">
    <property type="entry name" value="GH"/>
</dbReference>
<keyword evidence="13" id="KW-0119">Carbohydrate metabolism</keyword>
<dbReference type="STRING" id="39966.A0A369JX93"/>
<dbReference type="GO" id="GO:0071555">
    <property type="term" value="P:cell wall organization"/>
    <property type="evidence" value="ECO:0007669"/>
    <property type="project" value="UniProtKB-KW"/>
</dbReference>
<feature type="compositionally biased region" description="Polar residues" evidence="20">
    <location>
        <begin position="1"/>
        <end position="13"/>
    </location>
</feature>
<evidence type="ECO:0000256" key="5">
    <source>
        <dbReference type="ARBA" id="ARBA00012780"/>
    </source>
</evidence>
<dbReference type="GO" id="GO:0042973">
    <property type="term" value="F:glucan endo-1,3-beta-D-glucosidase activity"/>
    <property type="evidence" value="ECO:0007669"/>
    <property type="project" value="UniProtKB-EC"/>
</dbReference>
<proteinExistence type="inferred from homology"/>
<evidence type="ECO:0000256" key="11">
    <source>
        <dbReference type="ARBA" id="ARBA00023136"/>
    </source>
</evidence>
<dbReference type="FunCoup" id="A0A369JX93">
    <property type="interactions" value="37"/>
</dbReference>
<dbReference type="SUPFAM" id="SSF51445">
    <property type="entry name" value="(Trans)glycosidases"/>
    <property type="match status" value="1"/>
</dbReference>
<keyword evidence="21" id="KW-1133">Transmembrane helix</keyword>
<keyword evidence="12" id="KW-0325">Glycoprotein</keyword>
<dbReference type="GO" id="GO:0005886">
    <property type="term" value="C:plasma membrane"/>
    <property type="evidence" value="ECO:0007669"/>
    <property type="project" value="UniProtKB-SubCell"/>
</dbReference>
<dbReference type="PANTHER" id="PTHR16631:SF17">
    <property type="entry name" value="GLUCAN ENDO-1,3-BETA-GLUCOSIDASE BTGC"/>
    <property type="match status" value="1"/>
</dbReference>
<dbReference type="EC" id="3.2.1.39" evidence="5"/>
<organism evidence="22 23">
    <name type="scientific">Hypsizygus marmoreus</name>
    <name type="common">White beech mushroom</name>
    <name type="synonym">Agaricus marmoreus</name>
    <dbReference type="NCBI Taxonomy" id="39966"/>
    <lineage>
        <taxon>Eukaryota</taxon>
        <taxon>Fungi</taxon>
        <taxon>Dikarya</taxon>
        <taxon>Basidiomycota</taxon>
        <taxon>Agaricomycotina</taxon>
        <taxon>Agaricomycetes</taxon>
        <taxon>Agaricomycetidae</taxon>
        <taxon>Agaricales</taxon>
        <taxon>Tricholomatineae</taxon>
        <taxon>Lyophyllaceae</taxon>
        <taxon>Hypsizygus</taxon>
    </lineage>
</organism>
<dbReference type="Pfam" id="PF00332">
    <property type="entry name" value="Glyco_hydro_17"/>
    <property type="match status" value="1"/>
</dbReference>
<keyword evidence="9" id="KW-0732">Signal</keyword>
<evidence type="ECO:0000256" key="10">
    <source>
        <dbReference type="ARBA" id="ARBA00022801"/>
    </source>
</evidence>
<gene>
    <name evidence="22" type="primary">btgC_1</name>
    <name evidence="22" type="ORF">Hypma_006684</name>
</gene>
<comment type="catalytic activity">
    <reaction evidence="1">
        <text>Hydrolysis of (1-&gt;3)-beta-D-glucosidic linkages in (1-&gt;3)-beta-D-glucans.</text>
        <dbReference type="EC" id="3.2.1.39"/>
    </reaction>
</comment>
<keyword evidence="21" id="KW-0812">Transmembrane</keyword>
<evidence type="ECO:0000256" key="9">
    <source>
        <dbReference type="ARBA" id="ARBA00022729"/>
    </source>
</evidence>
<evidence type="ECO:0000256" key="7">
    <source>
        <dbReference type="ARBA" id="ARBA00022512"/>
    </source>
</evidence>
<keyword evidence="10" id="KW-0378">Hydrolase</keyword>
<dbReference type="Proteomes" id="UP000076154">
    <property type="component" value="Unassembled WGS sequence"/>
</dbReference>
<comment type="subcellular location">
    <subcellularLocation>
        <location evidence="3">Cell membrane</location>
        <topology evidence="3">Single-pass type II membrane protein</topology>
    </subcellularLocation>
    <subcellularLocation>
        <location evidence="2">Secreted</location>
        <location evidence="2">Cell wall</location>
    </subcellularLocation>
</comment>
<protein>
    <recommendedName>
        <fullName evidence="5">glucan endo-1,3-beta-D-glucosidase</fullName>
        <ecNumber evidence="5">3.2.1.39</ecNumber>
    </recommendedName>
    <alternativeName>
        <fullName evidence="18">Endo-1,3-beta-glucanase btgC</fullName>
    </alternativeName>
    <alternativeName>
        <fullName evidence="17">Laminarinase btgC</fullName>
    </alternativeName>
</protein>
<feature type="compositionally biased region" description="Low complexity" evidence="20">
    <location>
        <begin position="127"/>
        <end position="139"/>
    </location>
</feature>
<evidence type="ECO:0000256" key="13">
    <source>
        <dbReference type="ARBA" id="ARBA00023277"/>
    </source>
</evidence>
<evidence type="ECO:0000256" key="12">
    <source>
        <dbReference type="ARBA" id="ARBA00023180"/>
    </source>
</evidence>
<keyword evidence="14" id="KW-0961">Cell wall biogenesis/degradation</keyword>
<evidence type="ECO:0000256" key="1">
    <source>
        <dbReference type="ARBA" id="ARBA00000382"/>
    </source>
</evidence>
<evidence type="ECO:0000256" key="4">
    <source>
        <dbReference type="ARBA" id="ARBA00008773"/>
    </source>
</evidence>
<dbReference type="GO" id="GO:0000272">
    <property type="term" value="P:polysaccharide catabolic process"/>
    <property type="evidence" value="ECO:0007669"/>
    <property type="project" value="UniProtKB-KW"/>
</dbReference>
<evidence type="ECO:0000256" key="15">
    <source>
        <dbReference type="ARBA" id="ARBA00023326"/>
    </source>
</evidence>
<evidence type="ECO:0000313" key="22">
    <source>
        <dbReference type="EMBL" id="RDB25942.1"/>
    </source>
</evidence>
<dbReference type="InterPro" id="IPR000490">
    <property type="entry name" value="Glyco_hydro_17"/>
</dbReference>
<dbReference type="PANTHER" id="PTHR16631">
    <property type="entry name" value="GLUCAN 1,3-BETA-GLUCOSIDASE"/>
    <property type="match status" value="1"/>
</dbReference>
<dbReference type="GO" id="GO:0009986">
    <property type="term" value="C:cell surface"/>
    <property type="evidence" value="ECO:0007669"/>
    <property type="project" value="TreeGrafter"/>
</dbReference>
<dbReference type="InParanoid" id="A0A369JX93"/>
<keyword evidence="15" id="KW-0624">Polysaccharide degradation</keyword>
<dbReference type="AlphaFoldDB" id="A0A369JX93"/>
<feature type="region of interest" description="Disordered" evidence="20">
    <location>
        <begin position="127"/>
        <end position="156"/>
    </location>
</feature>